<feature type="transmembrane region" description="Helical" evidence="1">
    <location>
        <begin position="44"/>
        <end position="64"/>
    </location>
</feature>
<feature type="transmembrane region" description="Helical" evidence="1">
    <location>
        <begin position="15"/>
        <end position="38"/>
    </location>
</feature>
<gene>
    <name evidence="2" type="ORF">EWM64_g6987</name>
</gene>
<dbReference type="Proteomes" id="UP000298061">
    <property type="component" value="Unassembled WGS sequence"/>
</dbReference>
<keyword evidence="1" id="KW-0812">Transmembrane</keyword>
<dbReference type="EMBL" id="SFCI01001024">
    <property type="protein sequence ID" value="TFY77025.1"/>
    <property type="molecule type" value="Genomic_DNA"/>
</dbReference>
<proteinExistence type="predicted"/>
<keyword evidence="3" id="KW-1185">Reference proteome</keyword>
<evidence type="ECO:0000256" key="1">
    <source>
        <dbReference type="SAM" id="Phobius"/>
    </source>
</evidence>
<organism evidence="2 3">
    <name type="scientific">Hericium alpestre</name>
    <dbReference type="NCBI Taxonomy" id="135208"/>
    <lineage>
        <taxon>Eukaryota</taxon>
        <taxon>Fungi</taxon>
        <taxon>Dikarya</taxon>
        <taxon>Basidiomycota</taxon>
        <taxon>Agaricomycotina</taxon>
        <taxon>Agaricomycetes</taxon>
        <taxon>Russulales</taxon>
        <taxon>Hericiaceae</taxon>
        <taxon>Hericium</taxon>
    </lineage>
</organism>
<keyword evidence="1" id="KW-1133">Transmembrane helix</keyword>
<name>A0A4Y9ZR16_9AGAM</name>
<sequence>MSSASSLLASRRPHFVMVTLMGTSNILSATVVLLSIPLAGAPSLYLFFVFPVLTIIENLLLAYLARDRPAEVYSMWPTLACFGTLLVGWSTGVGIGIADTGSLGFSKTRPAQTWYERMWFAGMLVALVHIAVQLATLGYCIYLKAALRKASQKLSDDDIHDDMPIKRTTGSMNNAQRYTMADEPTMEKDILDIPLHQTAPKFSV</sequence>
<feature type="transmembrane region" description="Helical" evidence="1">
    <location>
        <begin position="118"/>
        <end position="143"/>
    </location>
</feature>
<evidence type="ECO:0000313" key="2">
    <source>
        <dbReference type="EMBL" id="TFY77025.1"/>
    </source>
</evidence>
<evidence type="ECO:0000313" key="3">
    <source>
        <dbReference type="Proteomes" id="UP000298061"/>
    </source>
</evidence>
<feature type="transmembrane region" description="Helical" evidence="1">
    <location>
        <begin position="76"/>
        <end position="98"/>
    </location>
</feature>
<protein>
    <submittedName>
        <fullName evidence="2">Uncharacterized protein</fullName>
    </submittedName>
</protein>
<dbReference type="AlphaFoldDB" id="A0A4Y9ZR16"/>
<comment type="caution">
    <text evidence="2">The sequence shown here is derived from an EMBL/GenBank/DDBJ whole genome shotgun (WGS) entry which is preliminary data.</text>
</comment>
<reference evidence="2 3" key="1">
    <citation type="submission" date="2019-02" db="EMBL/GenBank/DDBJ databases">
        <title>Genome sequencing of the rare red list fungi Hericium alpestre (H. flagellum).</title>
        <authorList>
            <person name="Buettner E."/>
            <person name="Kellner H."/>
        </authorList>
    </citation>
    <scope>NUCLEOTIDE SEQUENCE [LARGE SCALE GENOMIC DNA]</scope>
    <source>
        <strain evidence="2 3">DSM 108284</strain>
    </source>
</reference>
<keyword evidence="1" id="KW-0472">Membrane</keyword>
<dbReference type="OrthoDB" id="10655028at2759"/>
<accession>A0A4Y9ZR16</accession>